<comment type="caution">
    <text evidence="16">The sequence shown here is derived from an EMBL/GenBank/DDBJ whole genome shotgun (WGS) entry which is preliminary data.</text>
</comment>
<dbReference type="EMBL" id="LSRS01000002">
    <property type="protein sequence ID" value="KAF1086114.1"/>
    <property type="molecule type" value="Genomic_DNA"/>
</dbReference>
<dbReference type="GO" id="GO:0051301">
    <property type="term" value="P:cell division"/>
    <property type="evidence" value="ECO:0007669"/>
    <property type="project" value="UniProtKB-KW"/>
</dbReference>
<keyword evidence="10 12" id="KW-0472">Membrane</keyword>
<dbReference type="InterPro" id="IPR003838">
    <property type="entry name" value="ABC3_permease_C"/>
</dbReference>
<evidence type="ECO:0000256" key="3">
    <source>
        <dbReference type="ARBA" id="ARBA00011160"/>
    </source>
</evidence>
<dbReference type="Gene3D" id="3.30.70.3040">
    <property type="match status" value="1"/>
</dbReference>
<evidence type="ECO:0000256" key="11">
    <source>
        <dbReference type="ARBA" id="ARBA00023306"/>
    </source>
</evidence>
<protein>
    <recommendedName>
        <fullName evidence="4 12">Cell division protein FtsX</fullName>
    </recommendedName>
</protein>
<evidence type="ECO:0000256" key="1">
    <source>
        <dbReference type="ARBA" id="ARBA00004429"/>
    </source>
</evidence>
<evidence type="ECO:0000313" key="16">
    <source>
        <dbReference type="EMBL" id="KAF1086114.1"/>
    </source>
</evidence>
<evidence type="ECO:0000256" key="10">
    <source>
        <dbReference type="ARBA" id="ARBA00023136"/>
    </source>
</evidence>
<dbReference type="InterPro" id="IPR058204">
    <property type="entry name" value="FtsX_firmicutes-type"/>
</dbReference>
<organism evidence="16 17">
    <name type="scientific">Sporotomaculum syntrophicum</name>
    <dbReference type="NCBI Taxonomy" id="182264"/>
    <lineage>
        <taxon>Bacteria</taxon>
        <taxon>Bacillati</taxon>
        <taxon>Bacillota</taxon>
        <taxon>Clostridia</taxon>
        <taxon>Eubacteriales</taxon>
        <taxon>Desulfallaceae</taxon>
        <taxon>Sporotomaculum</taxon>
    </lineage>
</organism>
<evidence type="ECO:0000256" key="6">
    <source>
        <dbReference type="ARBA" id="ARBA00022519"/>
    </source>
</evidence>
<dbReference type="NCBIfam" id="NF038347">
    <property type="entry name" value="FtsX_Gpos"/>
    <property type="match status" value="1"/>
</dbReference>
<name>A0A9D3AZP3_9FIRM</name>
<dbReference type="PANTHER" id="PTHR47755:SF1">
    <property type="entry name" value="CELL DIVISION PROTEIN FTSX"/>
    <property type="match status" value="1"/>
</dbReference>
<keyword evidence="11 12" id="KW-0131">Cell cycle</keyword>
<feature type="transmembrane region" description="Helical" evidence="13">
    <location>
        <begin position="226"/>
        <end position="246"/>
    </location>
</feature>
<comment type="similarity">
    <text evidence="2 12">Belongs to the ABC-4 integral membrane protein family. FtsX subfamily.</text>
</comment>
<evidence type="ECO:0000256" key="7">
    <source>
        <dbReference type="ARBA" id="ARBA00022618"/>
    </source>
</evidence>
<evidence type="ECO:0000259" key="15">
    <source>
        <dbReference type="Pfam" id="PF18075"/>
    </source>
</evidence>
<dbReference type="NCBIfam" id="TIGR00439">
    <property type="entry name" value="FtsX_Gneg"/>
    <property type="match status" value="1"/>
</dbReference>
<keyword evidence="7 12" id="KW-0132">Cell division</keyword>
<evidence type="ECO:0000256" key="13">
    <source>
        <dbReference type="SAM" id="Phobius"/>
    </source>
</evidence>
<feature type="transmembrane region" description="Helical" evidence="13">
    <location>
        <begin position="171"/>
        <end position="192"/>
    </location>
</feature>
<feature type="domain" description="ABC3 transporter permease C-terminal" evidence="14">
    <location>
        <begin position="176"/>
        <end position="294"/>
    </location>
</feature>
<comment type="subcellular location">
    <subcellularLocation>
        <location evidence="1">Cell inner membrane</location>
        <topology evidence="1">Multi-pass membrane protein</topology>
    </subcellularLocation>
    <subcellularLocation>
        <location evidence="12">Cell membrane</location>
    </subcellularLocation>
</comment>
<evidence type="ECO:0000256" key="4">
    <source>
        <dbReference type="ARBA" id="ARBA00021907"/>
    </source>
</evidence>
<dbReference type="Proteomes" id="UP000798488">
    <property type="component" value="Unassembled WGS sequence"/>
</dbReference>
<keyword evidence="17" id="KW-1185">Reference proteome</keyword>
<keyword evidence="5 12" id="KW-1003">Cell membrane</keyword>
<dbReference type="PANTHER" id="PTHR47755">
    <property type="entry name" value="CELL DIVISION PROTEIN FTSX"/>
    <property type="match status" value="1"/>
</dbReference>
<keyword evidence="8 13" id="KW-0812">Transmembrane</keyword>
<dbReference type="Pfam" id="PF02687">
    <property type="entry name" value="FtsX"/>
    <property type="match status" value="1"/>
</dbReference>
<reference evidence="16" key="1">
    <citation type="submission" date="2016-02" db="EMBL/GenBank/DDBJ databases">
        <title>Draft Genome Sequence of Sporotomaculum syntrophicum Strain FB, a Syntrophic Benzoate Degrader.</title>
        <authorList>
            <person name="Nobu M.K."/>
            <person name="Narihiro T."/>
            <person name="Qiu Y.-L."/>
            <person name="Ohashi A."/>
            <person name="Liu W.-T."/>
            <person name="Yuji S."/>
        </authorList>
    </citation>
    <scope>NUCLEOTIDE SEQUENCE</scope>
    <source>
        <strain evidence="16">FB</strain>
    </source>
</reference>
<dbReference type="InterPro" id="IPR004513">
    <property type="entry name" value="FtsX"/>
</dbReference>
<dbReference type="RefSeq" id="WP_161821248.1">
    <property type="nucleotide sequence ID" value="NZ_LSRS01000002.1"/>
</dbReference>
<dbReference type="InterPro" id="IPR040690">
    <property type="entry name" value="FtsX_ECD"/>
</dbReference>
<dbReference type="InterPro" id="IPR047590">
    <property type="entry name" value="FtsX_proteobact-type"/>
</dbReference>
<gene>
    <name evidence="16" type="primary">ftsX</name>
    <name evidence="16" type="ORF">SPSYN_00853</name>
</gene>
<comment type="function">
    <text evidence="12">Part of the ABC transporter FtsEX involved in asymmetric cellular division facilitating the initiation of sporulation.</text>
</comment>
<evidence type="ECO:0000259" key="14">
    <source>
        <dbReference type="Pfam" id="PF02687"/>
    </source>
</evidence>
<proteinExistence type="inferred from homology"/>
<evidence type="ECO:0000313" key="17">
    <source>
        <dbReference type="Proteomes" id="UP000798488"/>
    </source>
</evidence>
<evidence type="ECO:0000256" key="9">
    <source>
        <dbReference type="ARBA" id="ARBA00022989"/>
    </source>
</evidence>
<dbReference type="AlphaFoldDB" id="A0A9D3AZP3"/>
<evidence type="ECO:0000256" key="12">
    <source>
        <dbReference type="PIRNR" id="PIRNR003097"/>
    </source>
</evidence>
<feature type="domain" description="FtsX extracellular" evidence="15">
    <location>
        <begin position="59"/>
        <end position="152"/>
    </location>
</feature>
<dbReference type="OrthoDB" id="9812531at2"/>
<feature type="transmembrane region" description="Helical" evidence="13">
    <location>
        <begin position="266"/>
        <end position="289"/>
    </location>
</feature>
<evidence type="ECO:0000256" key="5">
    <source>
        <dbReference type="ARBA" id="ARBA00022475"/>
    </source>
</evidence>
<evidence type="ECO:0000256" key="8">
    <source>
        <dbReference type="ARBA" id="ARBA00022692"/>
    </source>
</evidence>
<dbReference type="PIRSF" id="PIRSF003097">
    <property type="entry name" value="FtsX"/>
    <property type="match status" value="1"/>
</dbReference>
<dbReference type="GO" id="GO:0005886">
    <property type="term" value="C:plasma membrane"/>
    <property type="evidence" value="ECO:0007669"/>
    <property type="project" value="UniProtKB-SubCell"/>
</dbReference>
<sequence>MIINTIFYYFREAATSLIRNSWLTVASVGTIIISLLILGSSVLLVLNVREVASDLESSLEITVFLDDGLEQERLEQLEEEIKFVPGVSSVNFVTKEQALENLKESFGDKAELLSGLEKDNPLPNSYTVKTREANMVPSAARQLTELEGVDQVRYGQGVVENLLALTHWVRIWGTLALLVLGVAAVLLIATTIRMSVFARRREIGIMKMLGATNIFVRMPFMLEGMIIGLTGGFVAAVMIHFGYASLLNKVMISLPFIHLVDDSNSIYQVLGALLGAGFLIGTLGSAISLRRFLKV</sequence>
<keyword evidence="9 13" id="KW-1133">Transmembrane helix</keyword>
<keyword evidence="6" id="KW-0997">Cell inner membrane</keyword>
<evidence type="ECO:0000256" key="2">
    <source>
        <dbReference type="ARBA" id="ARBA00007379"/>
    </source>
</evidence>
<dbReference type="Pfam" id="PF18075">
    <property type="entry name" value="FtsX_ECD"/>
    <property type="match status" value="1"/>
</dbReference>
<accession>A0A9D3AZP3</accession>
<comment type="subunit">
    <text evidence="3">Forms a membrane-associated complex with FtsE.</text>
</comment>
<feature type="transmembrane region" description="Helical" evidence="13">
    <location>
        <begin position="21"/>
        <end position="46"/>
    </location>
</feature>